<dbReference type="Gene3D" id="1.10.10.10">
    <property type="entry name" value="Winged helix-like DNA-binding domain superfamily/Winged helix DNA-binding domain"/>
    <property type="match status" value="1"/>
</dbReference>
<dbReference type="GO" id="GO:0003677">
    <property type="term" value="F:DNA binding"/>
    <property type="evidence" value="ECO:0007669"/>
    <property type="project" value="InterPro"/>
</dbReference>
<evidence type="ECO:0000256" key="1">
    <source>
        <dbReference type="SAM" id="MobiDB-lite"/>
    </source>
</evidence>
<keyword evidence="4" id="KW-1185">Reference proteome</keyword>
<accession>L7KIE6</accession>
<dbReference type="OrthoDB" id="3171335at2"/>
<name>L7KIE6_9ACTN</name>
<gene>
    <name evidence="3" type="ORF">GOACH_05_01350</name>
</gene>
<dbReference type="AlphaFoldDB" id="L7KIE6"/>
<dbReference type="SUPFAM" id="SSF46894">
    <property type="entry name" value="C-terminal effector domain of the bipartite response regulators"/>
    <property type="match status" value="1"/>
</dbReference>
<evidence type="ECO:0000259" key="2">
    <source>
        <dbReference type="SMART" id="SM00421"/>
    </source>
</evidence>
<feature type="domain" description="HTH luxR-type" evidence="2">
    <location>
        <begin position="100"/>
        <end position="162"/>
    </location>
</feature>
<dbReference type="InterPro" id="IPR000792">
    <property type="entry name" value="Tscrpt_reg_LuxR_C"/>
</dbReference>
<sequence length="173" mass="18448">MTAPTAPRTPAVQLDAYAERRRAESAARRREALARLAARRMPLPAPAGAVAVGGGPQPAASLSGGRGGRHMHLLPEIGSTLDEPQTSAAEARKVRSDLPKPQLTPREIEVLRTWLMVDTKPATAEALYISLGTVNTHLTRIRAKYAEIGRPAPTKAGLVARAVQDGIVELDEL</sequence>
<reference evidence="3 4" key="1">
    <citation type="submission" date="2012-12" db="EMBL/GenBank/DDBJ databases">
        <title>Whole genome shotgun sequence of Gordonia aichiensis NBRC 108223.</title>
        <authorList>
            <person name="Isaki-Nakamura S."/>
            <person name="Hosoyama A."/>
            <person name="Tsuchikane K."/>
            <person name="Ando Y."/>
            <person name="Baba S."/>
            <person name="Ohji S."/>
            <person name="Hamada M."/>
            <person name="Tamura T."/>
            <person name="Yamazoe A."/>
            <person name="Yamazaki S."/>
            <person name="Fujita N."/>
        </authorList>
    </citation>
    <scope>NUCLEOTIDE SEQUENCE [LARGE SCALE GENOMIC DNA]</scope>
    <source>
        <strain evidence="3 4">NBRC 108223</strain>
    </source>
</reference>
<feature type="region of interest" description="Disordered" evidence="1">
    <location>
        <begin position="1"/>
        <end position="29"/>
    </location>
</feature>
<dbReference type="SMART" id="SM00421">
    <property type="entry name" value="HTH_LUXR"/>
    <property type="match status" value="1"/>
</dbReference>
<dbReference type="STRING" id="1220583.GOACH_05_01350"/>
<dbReference type="Proteomes" id="UP000010988">
    <property type="component" value="Unassembled WGS sequence"/>
</dbReference>
<evidence type="ECO:0000313" key="4">
    <source>
        <dbReference type="Proteomes" id="UP000010988"/>
    </source>
</evidence>
<dbReference type="RefSeq" id="WP_005173107.1">
    <property type="nucleotide sequence ID" value="NZ_BANR01000005.1"/>
</dbReference>
<dbReference type="eggNOG" id="COG2197">
    <property type="taxonomic scope" value="Bacteria"/>
</dbReference>
<proteinExistence type="predicted"/>
<feature type="region of interest" description="Disordered" evidence="1">
    <location>
        <begin position="48"/>
        <end position="73"/>
    </location>
</feature>
<dbReference type="EMBL" id="BANR01000005">
    <property type="protein sequence ID" value="GAC48266.1"/>
    <property type="molecule type" value="Genomic_DNA"/>
</dbReference>
<dbReference type="InterPro" id="IPR036388">
    <property type="entry name" value="WH-like_DNA-bd_sf"/>
</dbReference>
<dbReference type="InterPro" id="IPR016032">
    <property type="entry name" value="Sig_transdc_resp-reg_C-effctor"/>
</dbReference>
<protein>
    <submittedName>
        <fullName evidence="3">Putative LuxR family transcriptional regulator</fullName>
    </submittedName>
</protein>
<dbReference type="Pfam" id="PF00196">
    <property type="entry name" value="GerE"/>
    <property type="match status" value="1"/>
</dbReference>
<evidence type="ECO:0000313" key="3">
    <source>
        <dbReference type="EMBL" id="GAC48266.1"/>
    </source>
</evidence>
<organism evidence="3 4">
    <name type="scientific">Gordonia aichiensis NBRC 108223</name>
    <dbReference type="NCBI Taxonomy" id="1220583"/>
    <lineage>
        <taxon>Bacteria</taxon>
        <taxon>Bacillati</taxon>
        <taxon>Actinomycetota</taxon>
        <taxon>Actinomycetes</taxon>
        <taxon>Mycobacteriales</taxon>
        <taxon>Gordoniaceae</taxon>
        <taxon>Gordonia</taxon>
    </lineage>
</organism>
<dbReference type="GO" id="GO:0006355">
    <property type="term" value="P:regulation of DNA-templated transcription"/>
    <property type="evidence" value="ECO:0007669"/>
    <property type="project" value="InterPro"/>
</dbReference>
<feature type="compositionally biased region" description="Basic and acidic residues" evidence="1">
    <location>
        <begin position="17"/>
        <end position="29"/>
    </location>
</feature>
<comment type="caution">
    <text evidence="3">The sequence shown here is derived from an EMBL/GenBank/DDBJ whole genome shotgun (WGS) entry which is preliminary data.</text>
</comment>